<dbReference type="OrthoDB" id="112058at2759"/>
<feature type="non-terminal residue" evidence="1">
    <location>
        <position position="1"/>
    </location>
</feature>
<evidence type="ECO:0008006" key="2">
    <source>
        <dbReference type="Google" id="ProtNLM"/>
    </source>
</evidence>
<protein>
    <recommendedName>
        <fullName evidence="2">Chromo domain-containing protein</fullName>
    </recommendedName>
</protein>
<dbReference type="Proteomes" id="UP000054423">
    <property type="component" value="Unassembled WGS sequence"/>
</dbReference>
<dbReference type="EMBL" id="KI678750">
    <property type="protein sequence ID" value="ETL97210.1"/>
    <property type="molecule type" value="Genomic_DNA"/>
</dbReference>
<evidence type="ECO:0000313" key="1">
    <source>
        <dbReference type="EMBL" id="ETL97210.1"/>
    </source>
</evidence>
<name>W2LKR4_PHYNI</name>
<proteinExistence type="predicted"/>
<organism evidence="1">
    <name type="scientific">Phytophthora nicotianae</name>
    <name type="common">Potato buckeye rot agent</name>
    <name type="synonym">Phytophthora parasitica</name>
    <dbReference type="NCBI Taxonomy" id="4792"/>
    <lineage>
        <taxon>Eukaryota</taxon>
        <taxon>Sar</taxon>
        <taxon>Stramenopiles</taxon>
        <taxon>Oomycota</taxon>
        <taxon>Peronosporomycetes</taxon>
        <taxon>Peronosporales</taxon>
        <taxon>Peronosporaceae</taxon>
        <taxon>Phytophthora</taxon>
    </lineage>
</organism>
<accession>W2LKR4</accession>
<dbReference type="AlphaFoldDB" id="W2LKR4"/>
<feature type="non-terminal residue" evidence="1">
    <location>
        <position position="59"/>
    </location>
</feature>
<gene>
    <name evidence="1" type="ORF">L917_05467</name>
</gene>
<sequence length="59" mass="6982">SRLDFDEELLPEDSWEPDRLAGESGVKTILEDRMPMSTRTGRAVREFKIQWDDQDEPTW</sequence>
<reference evidence="1" key="1">
    <citation type="submission" date="2013-11" db="EMBL/GenBank/DDBJ databases">
        <title>The Genome Sequence of Phytophthora parasitica CHvinca01.</title>
        <authorList>
            <consortium name="The Broad Institute Genomics Platform"/>
            <person name="Russ C."/>
            <person name="Tyler B."/>
            <person name="Panabieres F."/>
            <person name="Shan W."/>
            <person name="Tripathy S."/>
            <person name="Grunwald N."/>
            <person name="Machado M."/>
            <person name="Johnson C.S."/>
            <person name="Arredondo F."/>
            <person name="Hong C."/>
            <person name="Coffey M."/>
            <person name="Young S.K."/>
            <person name="Zeng Q."/>
            <person name="Gargeya S."/>
            <person name="Fitzgerald M."/>
            <person name="Abouelleil A."/>
            <person name="Alvarado L."/>
            <person name="Chapman S.B."/>
            <person name="Gainer-Dewar J."/>
            <person name="Goldberg J."/>
            <person name="Griggs A."/>
            <person name="Gujja S."/>
            <person name="Hansen M."/>
            <person name="Howarth C."/>
            <person name="Imamovic A."/>
            <person name="Ireland A."/>
            <person name="Larimer J."/>
            <person name="McCowan C."/>
            <person name="Murphy C."/>
            <person name="Pearson M."/>
            <person name="Poon T.W."/>
            <person name="Priest M."/>
            <person name="Roberts A."/>
            <person name="Saif S."/>
            <person name="Shea T."/>
            <person name="Sykes S."/>
            <person name="Wortman J."/>
            <person name="Nusbaum C."/>
            <person name="Birren B."/>
        </authorList>
    </citation>
    <scope>NUCLEOTIDE SEQUENCE [LARGE SCALE GENOMIC DNA]</scope>
    <source>
        <strain evidence="1">CHvinca01</strain>
    </source>
</reference>